<evidence type="ECO:0000259" key="7">
    <source>
        <dbReference type="SMART" id="SM00477"/>
    </source>
</evidence>
<protein>
    <submittedName>
        <fullName evidence="10 11">Uncharacterized protein LOC108672919</fullName>
    </submittedName>
</protein>
<dbReference type="GO" id="GO:0003676">
    <property type="term" value="F:nucleic acid binding"/>
    <property type="evidence" value="ECO:0007669"/>
    <property type="project" value="InterPro"/>
</dbReference>
<dbReference type="KEGG" id="hazt:108672919"/>
<evidence type="ECO:0000256" key="2">
    <source>
        <dbReference type="ARBA" id="ARBA00022722"/>
    </source>
</evidence>
<feature type="binding site" evidence="5">
    <location>
        <position position="281"/>
    </location>
    <ligand>
        <name>Mg(2+)</name>
        <dbReference type="ChEBI" id="CHEBI:18420"/>
        <note>catalytic</note>
    </ligand>
</feature>
<dbReference type="InterPro" id="IPR040255">
    <property type="entry name" value="Non-specific_endonuclease"/>
</dbReference>
<dbReference type="GO" id="GO:0005743">
    <property type="term" value="C:mitochondrial inner membrane"/>
    <property type="evidence" value="ECO:0007669"/>
    <property type="project" value="TreeGrafter"/>
</dbReference>
<feature type="chain" id="PRO_5044664386" evidence="6">
    <location>
        <begin position="24"/>
        <end position="429"/>
    </location>
</feature>
<dbReference type="Proteomes" id="UP000694843">
    <property type="component" value="Unplaced"/>
</dbReference>
<evidence type="ECO:0000313" key="9">
    <source>
        <dbReference type="Proteomes" id="UP000694843"/>
    </source>
</evidence>
<evidence type="ECO:0000313" key="11">
    <source>
        <dbReference type="RefSeq" id="XP_018016169.1"/>
    </source>
</evidence>
<dbReference type="InterPro" id="IPR020821">
    <property type="entry name" value="ENPP1-3/EXOG-like_nuc-like"/>
</dbReference>
<dbReference type="PANTHER" id="PTHR13966">
    <property type="entry name" value="ENDONUCLEASE RELATED"/>
    <property type="match status" value="1"/>
</dbReference>
<dbReference type="OrthoDB" id="5960141at2759"/>
<dbReference type="GO" id="GO:0004521">
    <property type="term" value="F:RNA endonuclease activity"/>
    <property type="evidence" value="ECO:0007669"/>
    <property type="project" value="TreeGrafter"/>
</dbReference>
<dbReference type="GO" id="GO:0006309">
    <property type="term" value="P:apoptotic DNA fragmentation"/>
    <property type="evidence" value="ECO:0007669"/>
    <property type="project" value="TreeGrafter"/>
</dbReference>
<keyword evidence="3" id="KW-0255">Endonuclease</keyword>
<dbReference type="GeneID" id="108672919"/>
<dbReference type="GO" id="GO:0005634">
    <property type="term" value="C:nucleus"/>
    <property type="evidence" value="ECO:0007669"/>
    <property type="project" value="TreeGrafter"/>
</dbReference>
<dbReference type="RefSeq" id="XP_018016169.1">
    <property type="nucleotide sequence ID" value="XM_018160680.2"/>
</dbReference>
<feature type="signal peptide" evidence="6">
    <location>
        <begin position="1"/>
        <end position="23"/>
    </location>
</feature>
<dbReference type="PANTHER" id="PTHR13966:SF19">
    <property type="entry name" value="NUCLEASE EXOG, MITOCHONDRIAL"/>
    <property type="match status" value="1"/>
</dbReference>
<dbReference type="SUPFAM" id="SSF54060">
    <property type="entry name" value="His-Me finger endonucleases"/>
    <property type="match status" value="1"/>
</dbReference>
<keyword evidence="2" id="KW-0540">Nuclease</keyword>
<organism evidence="9 10">
    <name type="scientific">Hyalella azteca</name>
    <name type="common">Amphipod</name>
    <dbReference type="NCBI Taxonomy" id="294128"/>
    <lineage>
        <taxon>Eukaryota</taxon>
        <taxon>Metazoa</taxon>
        <taxon>Ecdysozoa</taxon>
        <taxon>Arthropoda</taxon>
        <taxon>Crustacea</taxon>
        <taxon>Multicrustacea</taxon>
        <taxon>Malacostraca</taxon>
        <taxon>Eumalacostraca</taxon>
        <taxon>Peracarida</taxon>
        <taxon>Amphipoda</taxon>
        <taxon>Senticaudata</taxon>
        <taxon>Talitrida</taxon>
        <taxon>Talitroidea</taxon>
        <taxon>Hyalellidae</taxon>
        <taxon>Hyalella</taxon>
    </lineage>
</organism>
<dbReference type="InterPro" id="IPR044925">
    <property type="entry name" value="His-Me_finger_sf"/>
</dbReference>
<evidence type="ECO:0000256" key="6">
    <source>
        <dbReference type="SAM" id="SignalP"/>
    </source>
</evidence>
<proteinExistence type="inferred from homology"/>
<dbReference type="SMART" id="SM00892">
    <property type="entry name" value="Endonuclease_NS"/>
    <property type="match status" value="1"/>
</dbReference>
<dbReference type="Pfam" id="PF01223">
    <property type="entry name" value="Endonuclease_NS"/>
    <property type="match status" value="1"/>
</dbReference>
<name>A0A8B7NR43_HYAAZ</name>
<gene>
    <name evidence="10 11" type="primary">LOC108672919</name>
</gene>
<feature type="active site" description="Proton acceptor" evidence="4">
    <location>
        <position position="251"/>
    </location>
</feature>
<accession>A0A8B7NR43</accession>
<evidence type="ECO:0000313" key="10">
    <source>
        <dbReference type="RefSeq" id="XP_018016168.1"/>
    </source>
</evidence>
<dbReference type="OMA" id="HNGTICA"/>
<evidence type="ECO:0000256" key="4">
    <source>
        <dbReference type="PIRSR" id="PIRSR640255-1"/>
    </source>
</evidence>
<keyword evidence="3" id="KW-0378">Hydrolase</keyword>
<feature type="domain" description="ENPP1-3/EXOG-like endonuclease/phosphodiesterase" evidence="7">
    <location>
        <begin position="169"/>
        <end position="374"/>
    </location>
</feature>
<keyword evidence="5" id="KW-0479">Metal-binding</keyword>
<dbReference type="GO" id="GO:0046872">
    <property type="term" value="F:metal ion binding"/>
    <property type="evidence" value="ECO:0007669"/>
    <property type="project" value="UniProtKB-KW"/>
</dbReference>
<dbReference type="GO" id="GO:0000014">
    <property type="term" value="F:single-stranded DNA endodeoxyribonuclease activity"/>
    <property type="evidence" value="ECO:0007669"/>
    <property type="project" value="TreeGrafter"/>
</dbReference>
<dbReference type="Gene3D" id="3.40.570.10">
    <property type="entry name" value="Extracellular Endonuclease, subunit A"/>
    <property type="match status" value="1"/>
</dbReference>
<dbReference type="SMART" id="SM00477">
    <property type="entry name" value="NUC"/>
    <property type="match status" value="1"/>
</dbReference>
<dbReference type="RefSeq" id="XP_018016168.1">
    <property type="nucleotide sequence ID" value="XM_018160679.2"/>
</dbReference>
<feature type="domain" description="DNA/RNA non-specific endonuclease/pyrophosphatase/phosphodiesterase" evidence="8">
    <location>
        <begin position="168"/>
        <end position="410"/>
    </location>
</feature>
<evidence type="ECO:0000256" key="3">
    <source>
        <dbReference type="ARBA" id="ARBA00022759"/>
    </source>
</evidence>
<evidence type="ECO:0000256" key="5">
    <source>
        <dbReference type="PIRSR" id="PIRSR640255-2"/>
    </source>
</evidence>
<dbReference type="InterPro" id="IPR044929">
    <property type="entry name" value="DNA/RNA_non-sp_Endonuclease_sf"/>
</dbReference>
<reference evidence="10 11" key="1">
    <citation type="submission" date="2025-04" db="UniProtKB">
        <authorList>
            <consortium name="RefSeq"/>
        </authorList>
    </citation>
    <scope>IDENTIFICATION</scope>
    <source>
        <tissue evidence="10 11">Whole organism</tissue>
    </source>
</reference>
<sequence>MSMHSMLTFWGVLVIANIPFVLLQSARDCVISVPLKSLSHEPFLMLPSVYSSASSSMMVTSSTPEWLYPQTRRGGDSNLMIVMKNRESLIANCIGLKNELVLTEASSGTLKCDNGQLELDDWEVSWEDCSCGRRSKSHIRRGSTSCGGTEFPQAKIHTIGWTLANDVFVPQISVCFDPVRETTLYTVHRIMGDSLSSKVTDSKRPDFASSSVFKSPVSELYTRSAQQQSIENRFGIPVSSARGSQFLARGHLAPDADFSLLAEQDATYYFSNVLPQWQAVNNGNWKQLEEAVRSLASSKKGRRLVVYTGALPQPLMLKDKKGVLREVLLDTNNQKIPVPAVLWKAVYDPRMKKATVVLQLNSVRRDEYQNLLISELSAAAENHCSELPWVDWNITDYSEGYTFCWRAEDFVKLLSYAPEGVDTFDLLTA</sequence>
<comment type="similarity">
    <text evidence="1">Belongs to the DNA/RNA non-specific endonuclease family.</text>
</comment>
<keyword evidence="9" id="KW-1185">Reference proteome</keyword>
<dbReference type="AlphaFoldDB" id="A0A8B7NR43"/>
<evidence type="ECO:0000256" key="1">
    <source>
        <dbReference type="ARBA" id="ARBA00010052"/>
    </source>
</evidence>
<dbReference type="InterPro" id="IPR001604">
    <property type="entry name" value="Endo_G_ENPP1-like_dom"/>
</dbReference>
<evidence type="ECO:0000259" key="8">
    <source>
        <dbReference type="SMART" id="SM00892"/>
    </source>
</evidence>
<keyword evidence="6" id="KW-0732">Signal</keyword>